<evidence type="ECO:0000313" key="11">
    <source>
        <dbReference type="EMBL" id="SJL01482.1"/>
    </source>
</evidence>
<dbReference type="InterPro" id="IPR002401">
    <property type="entry name" value="Cyt_P450_E_grp-I"/>
</dbReference>
<evidence type="ECO:0000256" key="7">
    <source>
        <dbReference type="ARBA" id="ARBA00023004"/>
    </source>
</evidence>
<dbReference type="PANTHER" id="PTHR46300">
    <property type="entry name" value="P450, PUTATIVE (EUROFUNG)-RELATED-RELATED"/>
    <property type="match status" value="1"/>
</dbReference>
<evidence type="ECO:0000256" key="6">
    <source>
        <dbReference type="ARBA" id="ARBA00023002"/>
    </source>
</evidence>
<keyword evidence="7 9" id="KW-0408">Iron</keyword>
<dbReference type="PROSITE" id="PS00086">
    <property type="entry name" value="CYTOCHROME_P450"/>
    <property type="match status" value="1"/>
</dbReference>
<comment type="pathway">
    <text evidence="2">Secondary metabolite biosynthesis.</text>
</comment>
<evidence type="ECO:0000313" key="12">
    <source>
        <dbReference type="Proteomes" id="UP000219338"/>
    </source>
</evidence>
<dbReference type="GO" id="GO:0020037">
    <property type="term" value="F:heme binding"/>
    <property type="evidence" value="ECO:0007669"/>
    <property type="project" value="InterPro"/>
</dbReference>
<dbReference type="EMBL" id="FUEG01000003">
    <property type="protein sequence ID" value="SJL01482.1"/>
    <property type="molecule type" value="Genomic_DNA"/>
</dbReference>
<evidence type="ECO:0000256" key="4">
    <source>
        <dbReference type="ARBA" id="ARBA00022617"/>
    </source>
</evidence>
<dbReference type="GO" id="GO:0004497">
    <property type="term" value="F:monooxygenase activity"/>
    <property type="evidence" value="ECO:0007669"/>
    <property type="project" value="UniProtKB-KW"/>
</dbReference>
<dbReference type="OMA" id="PMYTFYL"/>
<name>A0A284QYI6_ARMOS</name>
<dbReference type="Proteomes" id="UP000219338">
    <property type="component" value="Unassembled WGS sequence"/>
</dbReference>
<sequence>MDVTIGTFAGVLALLYTLTKLYSLFQTKPSLPPGPPRKPVIGNLFDLPKPGEYEYKHWAKHHEVYGPISSLSIMGQHIIILNDVQTAIDLLEKRSSIYSDRFSSIFGGIMCGWRASLAMSPNGHRFRAIRKTLHQTIGTKNSLQQFSSLQTTEIRRLLTKILRSPDQLEYYIRKATGAIILSISHGYSINRDTPDPFVTLGDECMAEASIAFQPGVWMVDVIPFLRYLPDWFPGTGFKQVAKKYLSRCTELVERPHAFVKQQMERGVSKPSYTETMLKLHGKSLTSEQEDLIKWGAAALYGAGSDTTVSVTYSFVLLMILYPHVQKKAQEELNRVVGEDRLPSYEDRDNLPYINALVHEALRFNPVLPMCVPHVPSQDDIYQGYLIPKGAVIMPNLHHMARDPAIYHNPDVFEPQRFLGWDGRDPEPDMDIAFGFGRRICPGNVLADQTLFLAFAMVLSVFDIKADENSSVELKDDWTTGLISRPKPFPCKLSPRSEKALALIMSFEEEPANNQKSDADALGTVTW</sequence>
<dbReference type="PRINTS" id="PR00385">
    <property type="entry name" value="P450"/>
</dbReference>
<keyword evidence="8 10" id="KW-0503">Monooxygenase</keyword>
<evidence type="ECO:0000256" key="5">
    <source>
        <dbReference type="ARBA" id="ARBA00022723"/>
    </source>
</evidence>
<dbReference type="GO" id="GO:0005506">
    <property type="term" value="F:iron ion binding"/>
    <property type="evidence" value="ECO:0007669"/>
    <property type="project" value="InterPro"/>
</dbReference>
<comment type="cofactor">
    <cofactor evidence="1 9">
        <name>heme</name>
        <dbReference type="ChEBI" id="CHEBI:30413"/>
    </cofactor>
</comment>
<dbReference type="SUPFAM" id="SSF48264">
    <property type="entry name" value="Cytochrome P450"/>
    <property type="match status" value="1"/>
</dbReference>
<dbReference type="OrthoDB" id="2789670at2759"/>
<gene>
    <name evidence="11" type="ORF">ARMOST_04804</name>
</gene>
<evidence type="ECO:0000256" key="9">
    <source>
        <dbReference type="PIRSR" id="PIRSR602401-1"/>
    </source>
</evidence>
<organism evidence="11 12">
    <name type="scientific">Armillaria ostoyae</name>
    <name type="common">Armillaria root rot fungus</name>
    <dbReference type="NCBI Taxonomy" id="47428"/>
    <lineage>
        <taxon>Eukaryota</taxon>
        <taxon>Fungi</taxon>
        <taxon>Dikarya</taxon>
        <taxon>Basidiomycota</taxon>
        <taxon>Agaricomycotina</taxon>
        <taxon>Agaricomycetes</taxon>
        <taxon>Agaricomycetidae</taxon>
        <taxon>Agaricales</taxon>
        <taxon>Marasmiineae</taxon>
        <taxon>Physalacriaceae</taxon>
        <taxon>Armillaria</taxon>
    </lineage>
</organism>
<dbReference type="STRING" id="47428.A0A284QYI6"/>
<feature type="binding site" description="axial binding residue" evidence="9">
    <location>
        <position position="440"/>
    </location>
    <ligand>
        <name>heme</name>
        <dbReference type="ChEBI" id="CHEBI:30413"/>
    </ligand>
    <ligandPart>
        <name>Fe</name>
        <dbReference type="ChEBI" id="CHEBI:18248"/>
    </ligandPart>
</feature>
<dbReference type="PRINTS" id="PR00463">
    <property type="entry name" value="EP450I"/>
</dbReference>
<dbReference type="AlphaFoldDB" id="A0A284QYI6"/>
<evidence type="ECO:0000256" key="1">
    <source>
        <dbReference type="ARBA" id="ARBA00001971"/>
    </source>
</evidence>
<dbReference type="InterPro" id="IPR036396">
    <property type="entry name" value="Cyt_P450_sf"/>
</dbReference>
<keyword evidence="5 9" id="KW-0479">Metal-binding</keyword>
<accession>A0A284QYI6</accession>
<dbReference type="PANTHER" id="PTHR46300:SF7">
    <property type="entry name" value="P450, PUTATIVE (EUROFUNG)-RELATED"/>
    <property type="match status" value="1"/>
</dbReference>
<evidence type="ECO:0000256" key="2">
    <source>
        <dbReference type="ARBA" id="ARBA00005179"/>
    </source>
</evidence>
<reference evidence="12" key="1">
    <citation type="journal article" date="2017" name="Nat. Ecol. Evol.">
        <title>Genome expansion and lineage-specific genetic innovations in the forest pathogenic fungi Armillaria.</title>
        <authorList>
            <person name="Sipos G."/>
            <person name="Prasanna A.N."/>
            <person name="Walter M.C."/>
            <person name="O'Connor E."/>
            <person name="Balint B."/>
            <person name="Krizsan K."/>
            <person name="Kiss B."/>
            <person name="Hess J."/>
            <person name="Varga T."/>
            <person name="Slot J."/>
            <person name="Riley R."/>
            <person name="Boka B."/>
            <person name="Rigling D."/>
            <person name="Barry K."/>
            <person name="Lee J."/>
            <person name="Mihaltcheva S."/>
            <person name="LaButti K."/>
            <person name="Lipzen A."/>
            <person name="Waldron R."/>
            <person name="Moloney N.M."/>
            <person name="Sperisen C."/>
            <person name="Kredics L."/>
            <person name="Vagvoelgyi C."/>
            <person name="Patrignani A."/>
            <person name="Fitzpatrick D."/>
            <person name="Nagy I."/>
            <person name="Doyle S."/>
            <person name="Anderson J.B."/>
            <person name="Grigoriev I.V."/>
            <person name="Gueldener U."/>
            <person name="Muensterkoetter M."/>
            <person name="Nagy L.G."/>
        </authorList>
    </citation>
    <scope>NUCLEOTIDE SEQUENCE [LARGE SCALE GENOMIC DNA]</scope>
    <source>
        <strain evidence="12">C18/9</strain>
    </source>
</reference>
<dbReference type="CDD" id="cd11065">
    <property type="entry name" value="CYP64-like"/>
    <property type="match status" value="1"/>
</dbReference>
<dbReference type="InterPro" id="IPR017972">
    <property type="entry name" value="Cyt_P450_CS"/>
</dbReference>
<evidence type="ECO:0000256" key="3">
    <source>
        <dbReference type="ARBA" id="ARBA00010617"/>
    </source>
</evidence>
<dbReference type="GO" id="GO:0016705">
    <property type="term" value="F:oxidoreductase activity, acting on paired donors, with incorporation or reduction of molecular oxygen"/>
    <property type="evidence" value="ECO:0007669"/>
    <property type="project" value="InterPro"/>
</dbReference>
<keyword evidence="12" id="KW-1185">Reference proteome</keyword>
<evidence type="ECO:0000256" key="10">
    <source>
        <dbReference type="RuleBase" id="RU000461"/>
    </source>
</evidence>
<keyword evidence="4 9" id="KW-0349">Heme</keyword>
<protein>
    <submittedName>
        <fullName evidence="11">Related to cytochrome P450 CYP2 subfamily</fullName>
    </submittedName>
</protein>
<dbReference type="InterPro" id="IPR050364">
    <property type="entry name" value="Cytochrome_P450_fung"/>
</dbReference>
<dbReference type="Pfam" id="PF00067">
    <property type="entry name" value="p450"/>
    <property type="match status" value="1"/>
</dbReference>
<evidence type="ECO:0000256" key="8">
    <source>
        <dbReference type="ARBA" id="ARBA00023033"/>
    </source>
</evidence>
<comment type="similarity">
    <text evidence="3 10">Belongs to the cytochrome P450 family.</text>
</comment>
<proteinExistence type="inferred from homology"/>
<keyword evidence="6 10" id="KW-0560">Oxidoreductase</keyword>
<dbReference type="InterPro" id="IPR001128">
    <property type="entry name" value="Cyt_P450"/>
</dbReference>
<dbReference type="Gene3D" id="1.10.630.10">
    <property type="entry name" value="Cytochrome P450"/>
    <property type="match status" value="1"/>
</dbReference>